<proteinExistence type="predicted"/>
<sequence length="190" mass="22046">MEYGHQPRQSLYPSQLQQHGWQQQLASLQSCIQSTQICCDTLEASTQTLDEGTRDFSRLSKVLVNQRHFDLVSESEIRRARERISSEVQPHIRELIQRAEANVQRDERRCTALKNKVAQQRIRISQLDELSANAARSAVNNNNNPVGASAANLEVVEKELDREIERERRRLEELRRKREVMSKRVDELDG</sequence>
<dbReference type="EMBL" id="KZ820032">
    <property type="protein sequence ID" value="PWN49567.1"/>
    <property type="molecule type" value="Genomic_DNA"/>
</dbReference>
<gene>
    <name evidence="1" type="ORF">IE53DRAFT_345647</name>
</gene>
<name>A0ACD0NUU2_9BASI</name>
<keyword evidence="2" id="KW-1185">Reference proteome</keyword>
<reference evidence="1 2" key="1">
    <citation type="journal article" date="2018" name="Mol. Biol. Evol.">
        <title>Broad Genomic Sampling Reveals a Smut Pathogenic Ancestry of the Fungal Clade Ustilaginomycotina.</title>
        <authorList>
            <person name="Kijpornyongpan T."/>
            <person name="Mondo S.J."/>
            <person name="Barry K."/>
            <person name="Sandor L."/>
            <person name="Lee J."/>
            <person name="Lipzen A."/>
            <person name="Pangilinan J."/>
            <person name="LaButti K."/>
            <person name="Hainaut M."/>
            <person name="Henrissat B."/>
            <person name="Grigoriev I.V."/>
            <person name="Spatafora J.W."/>
            <person name="Aime M.C."/>
        </authorList>
    </citation>
    <scope>NUCLEOTIDE SEQUENCE [LARGE SCALE GENOMIC DNA]</scope>
    <source>
        <strain evidence="1 2">SA 807</strain>
    </source>
</reference>
<organism evidence="1 2">
    <name type="scientific">Violaceomyces palustris</name>
    <dbReference type="NCBI Taxonomy" id="1673888"/>
    <lineage>
        <taxon>Eukaryota</taxon>
        <taxon>Fungi</taxon>
        <taxon>Dikarya</taxon>
        <taxon>Basidiomycota</taxon>
        <taxon>Ustilaginomycotina</taxon>
        <taxon>Ustilaginomycetes</taxon>
        <taxon>Violaceomycetales</taxon>
        <taxon>Violaceomycetaceae</taxon>
        <taxon>Violaceomyces</taxon>
    </lineage>
</organism>
<dbReference type="Proteomes" id="UP000245626">
    <property type="component" value="Unassembled WGS sequence"/>
</dbReference>
<evidence type="ECO:0000313" key="1">
    <source>
        <dbReference type="EMBL" id="PWN49567.1"/>
    </source>
</evidence>
<evidence type="ECO:0000313" key="2">
    <source>
        <dbReference type="Proteomes" id="UP000245626"/>
    </source>
</evidence>
<protein>
    <submittedName>
        <fullName evidence="1">Uncharacterized protein</fullName>
    </submittedName>
</protein>
<accession>A0ACD0NUU2</accession>